<dbReference type="SMART" id="SM00432">
    <property type="entry name" value="MADS"/>
    <property type="match status" value="1"/>
</dbReference>
<protein>
    <submittedName>
        <fullName evidence="10">Truncated transcription factor CAULIFLOWER A-like</fullName>
    </submittedName>
</protein>
<evidence type="ECO:0000313" key="10">
    <source>
        <dbReference type="RefSeq" id="XP_031397259.1"/>
    </source>
</evidence>
<dbReference type="PROSITE" id="PS51297">
    <property type="entry name" value="K_BOX"/>
    <property type="match status" value="1"/>
</dbReference>
<dbReference type="InterPro" id="IPR033896">
    <property type="entry name" value="MEF2-like_N"/>
</dbReference>
<proteinExistence type="predicted"/>
<reference evidence="10" key="2">
    <citation type="submission" date="2025-08" db="UniProtKB">
        <authorList>
            <consortium name="RefSeq"/>
        </authorList>
    </citation>
    <scope>IDENTIFICATION</scope>
    <source>
        <tissue evidence="10">Leaf</tissue>
    </source>
</reference>
<keyword evidence="4" id="KW-0804">Transcription</keyword>
<keyword evidence="6" id="KW-0175">Coiled coil</keyword>
<organism evidence="9 10">
    <name type="scientific">Punica granatum</name>
    <name type="common">Pomegranate</name>
    <dbReference type="NCBI Taxonomy" id="22663"/>
    <lineage>
        <taxon>Eukaryota</taxon>
        <taxon>Viridiplantae</taxon>
        <taxon>Streptophyta</taxon>
        <taxon>Embryophyta</taxon>
        <taxon>Tracheophyta</taxon>
        <taxon>Spermatophyta</taxon>
        <taxon>Magnoliopsida</taxon>
        <taxon>eudicotyledons</taxon>
        <taxon>Gunneridae</taxon>
        <taxon>Pentapetalae</taxon>
        <taxon>rosids</taxon>
        <taxon>malvids</taxon>
        <taxon>Myrtales</taxon>
        <taxon>Lythraceae</taxon>
        <taxon>Punica</taxon>
    </lineage>
</organism>
<sequence>MGRGRVQLKRIENKISRQVTFSKRRTGLLKKAHEISVLCDADVALIVFSTKGKLFEYSTDSCMERILERYERYAYAERQVVAPDAECSQGSWSFETPKLLSRIEVLQRNIRNLTGEDLDPLNLRELQYLEQQLDTALKRIRTRKNQLMHESIHELQKKEKSLQEQNNVLSKKLKENEKAAERVPWEEQTLATGHNAFLLPPSTATLPVPSLTIGNTFSTRVDDEARSQARSTGTLMPPWLIRHVNE</sequence>
<dbReference type="InterPro" id="IPR050142">
    <property type="entry name" value="MADS-box/MEF2_TF"/>
</dbReference>
<dbReference type="PANTHER" id="PTHR48019">
    <property type="entry name" value="SERUM RESPONSE FACTOR HOMOLOG"/>
    <property type="match status" value="1"/>
</dbReference>
<dbReference type="Pfam" id="PF01486">
    <property type="entry name" value="K-box"/>
    <property type="match status" value="1"/>
</dbReference>
<dbReference type="GO" id="GO:0005634">
    <property type="term" value="C:nucleus"/>
    <property type="evidence" value="ECO:0007669"/>
    <property type="project" value="UniProtKB-SubCell"/>
</dbReference>
<feature type="domain" description="MADS-box" evidence="7">
    <location>
        <begin position="1"/>
        <end position="61"/>
    </location>
</feature>
<evidence type="ECO:0000313" key="9">
    <source>
        <dbReference type="Proteomes" id="UP000515151"/>
    </source>
</evidence>
<name>A0A6P8DSB7_PUNGR</name>
<dbReference type="GeneID" id="116208138"/>
<dbReference type="SUPFAM" id="SSF55455">
    <property type="entry name" value="SRF-like"/>
    <property type="match status" value="1"/>
</dbReference>
<evidence type="ECO:0000256" key="1">
    <source>
        <dbReference type="ARBA" id="ARBA00004123"/>
    </source>
</evidence>
<dbReference type="CDD" id="cd00265">
    <property type="entry name" value="MADS_MEF2_like"/>
    <property type="match status" value="1"/>
</dbReference>
<evidence type="ECO:0000259" key="8">
    <source>
        <dbReference type="PROSITE" id="PS51297"/>
    </source>
</evidence>
<dbReference type="OrthoDB" id="1933443at2759"/>
<accession>A0A6P8DSB7</accession>
<keyword evidence="2" id="KW-0805">Transcription regulation</keyword>
<feature type="coiled-coil region" evidence="6">
    <location>
        <begin position="126"/>
        <end position="182"/>
    </location>
</feature>
<evidence type="ECO:0000256" key="6">
    <source>
        <dbReference type="SAM" id="Coils"/>
    </source>
</evidence>
<dbReference type="AlphaFoldDB" id="A0A6P8DSB7"/>
<evidence type="ECO:0000256" key="3">
    <source>
        <dbReference type="ARBA" id="ARBA00023125"/>
    </source>
</evidence>
<dbReference type="FunFam" id="3.40.1810.10:FF:000003">
    <property type="entry name" value="MADS-box transcription factor MADS-MC"/>
    <property type="match status" value="1"/>
</dbReference>
<keyword evidence="3" id="KW-0238">DNA-binding</keyword>
<dbReference type="GO" id="GO:0045944">
    <property type="term" value="P:positive regulation of transcription by RNA polymerase II"/>
    <property type="evidence" value="ECO:0007669"/>
    <property type="project" value="InterPro"/>
</dbReference>
<evidence type="ECO:0000259" key="7">
    <source>
        <dbReference type="PROSITE" id="PS50066"/>
    </source>
</evidence>
<dbReference type="Pfam" id="PF00319">
    <property type="entry name" value="SRF-TF"/>
    <property type="match status" value="1"/>
</dbReference>
<evidence type="ECO:0000256" key="4">
    <source>
        <dbReference type="ARBA" id="ARBA00023163"/>
    </source>
</evidence>
<dbReference type="PRINTS" id="PR00404">
    <property type="entry name" value="MADSDOMAIN"/>
</dbReference>
<dbReference type="GO" id="GO:0046983">
    <property type="term" value="F:protein dimerization activity"/>
    <property type="evidence" value="ECO:0007669"/>
    <property type="project" value="InterPro"/>
</dbReference>
<dbReference type="GO" id="GO:0000977">
    <property type="term" value="F:RNA polymerase II transcription regulatory region sequence-specific DNA binding"/>
    <property type="evidence" value="ECO:0007669"/>
    <property type="project" value="InterPro"/>
</dbReference>
<reference evidence="9" key="1">
    <citation type="journal article" date="2020" name="Plant Biotechnol. J.">
        <title>The pomegranate (Punica granatum L.) draft genome dissects genetic divergence between soft- and hard-seeded cultivars.</title>
        <authorList>
            <person name="Luo X."/>
            <person name="Li H."/>
            <person name="Wu Z."/>
            <person name="Yao W."/>
            <person name="Zhao P."/>
            <person name="Cao D."/>
            <person name="Yu H."/>
            <person name="Li K."/>
            <person name="Poudel K."/>
            <person name="Zhao D."/>
            <person name="Zhang F."/>
            <person name="Xia X."/>
            <person name="Chen L."/>
            <person name="Wang Q."/>
            <person name="Jing D."/>
            <person name="Cao S."/>
        </authorList>
    </citation>
    <scope>NUCLEOTIDE SEQUENCE [LARGE SCALE GENOMIC DNA]</scope>
    <source>
        <strain evidence="9">cv. Tunisia</strain>
    </source>
</reference>
<dbReference type="Gene3D" id="3.40.1810.10">
    <property type="entry name" value="Transcription factor, MADS-box"/>
    <property type="match status" value="1"/>
</dbReference>
<evidence type="ECO:0000256" key="2">
    <source>
        <dbReference type="ARBA" id="ARBA00023015"/>
    </source>
</evidence>
<dbReference type="RefSeq" id="XP_031397259.1">
    <property type="nucleotide sequence ID" value="XM_031541399.1"/>
</dbReference>
<dbReference type="PROSITE" id="PS00350">
    <property type="entry name" value="MADS_BOX_1"/>
    <property type="match status" value="1"/>
</dbReference>
<dbReference type="GO" id="GO:0003700">
    <property type="term" value="F:DNA-binding transcription factor activity"/>
    <property type="evidence" value="ECO:0007669"/>
    <property type="project" value="InterPro"/>
</dbReference>
<dbReference type="InterPro" id="IPR036879">
    <property type="entry name" value="TF_MADSbox_sf"/>
</dbReference>
<feature type="domain" description="K-box" evidence="8">
    <location>
        <begin position="89"/>
        <end position="179"/>
    </location>
</feature>
<comment type="subcellular location">
    <subcellularLocation>
        <location evidence="1">Nucleus</location>
    </subcellularLocation>
</comment>
<keyword evidence="5" id="KW-0539">Nucleus</keyword>
<dbReference type="InterPro" id="IPR002487">
    <property type="entry name" value="TF_Kbox"/>
</dbReference>
<dbReference type="PROSITE" id="PS50066">
    <property type="entry name" value="MADS_BOX_2"/>
    <property type="match status" value="1"/>
</dbReference>
<dbReference type="InterPro" id="IPR002100">
    <property type="entry name" value="TF_MADSbox"/>
</dbReference>
<dbReference type="Proteomes" id="UP000515151">
    <property type="component" value="Chromosome 5"/>
</dbReference>
<gene>
    <name evidence="10" type="primary">LOC116208138</name>
</gene>
<keyword evidence="9" id="KW-1185">Reference proteome</keyword>
<evidence type="ECO:0000256" key="5">
    <source>
        <dbReference type="ARBA" id="ARBA00023242"/>
    </source>
</evidence>